<reference evidence="2 3" key="1">
    <citation type="submission" date="2019-09" db="EMBL/GenBank/DDBJ databases">
        <title>YIM 132548 draft genome.</title>
        <authorList>
            <person name="Jiang L."/>
        </authorList>
    </citation>
    <scope>NUCLEOTIDE SEQUENCE [LARGE SCALE GENOMIC DNA]</scope>
    <source>
        <strain evidence="2 3">YIM 132548</strain>
    </source>
</reference>
<evidence type="ECO:0000313" key="3">
    <source>
        <dbReference type="Proteomes" id="UP000441523"/>
    </source>
</evidence>
<accession>A0A6N6MMQ2</accession>
<evidence type="ECO:0000313" key="2">
    <source>
        <dbReference type="EMBL" id="KAB1071151.1"/>
    </source>
</evidence>
<dbReference type="AlphaFoldDB" id="A0A6N6MMQ2"/>
<keyword evidence="3" id="KW-1185">Reference proteome</keyword>
<evidence type="ECO:0000256" key="1">
    <source>
        <dbReference type="SAM" id="MobiDB-lite"/>
    </source>
</evidence>
<organism evidence="2 3">
    <name type="scientific">Methylobacterium planeticum</name>
    <dbReference type="NCBI Taxonomy" id="2615211"/>
    <lineage>
        <taxon>Bacteria</taxon>
        <taxon>Pseudomonadati</taxon>
        <taxon>Pseudomonadota</taxon>
        <taxon>Alphaproteobacteria</taxon>
        <taxon>Hyphomicrobiales</taxon>
        <taxon>Methylobacteriaceae</taxon>
        <taxon>Methylobacterium</taxon>
    </lineage>
</organism>
<feature type="region of interest" description="Disordered" evidence="1">
    <location>
        <begin position="34"/>
        <end position="53"/>
    </location>
</feature>
<name>A0A6N6MMQ2_9HYPH</name>
<dbReference type="RefSeq" id="WP_150965409.1">
    <property type="nucleotide sequence ID" value="NZ_VZZJ01000020.1"/>
</dbReference>
<proteinExistence type="predicted"/>
<gene>
    <name evidence="2" type="ORF">F6X51_19825</name>
</gene>
<comment type="caution">
    <text evidence="2">The sequence shown here is derived from an EMBL/GenBank/DDBJ whole genome shotgun (WGS) entry which is preliminary data.</text>
</comment>
<dbReference type="Proteomes" id="UP000441523">
    <property type="component" value="Unassembled WGS sequence"/>
</dbReference>
<dbReference type="EMBL" id="VZZJ01000020">
    <property type="protein sequence ID" value="KAB1071151.1"/>
    <property type="molecule type" value="Genomic_DNA"/>
</dbReference>
<protein>
    <submittedName>
        <fullName evidence="2">Uncharacterized protein</fullName>
    </submittedName>
</protein>
<sequence length="230" mass="25282">MKFSPRIAQILSRLHGTAVCVPFQRQPVHLRETSSMTSVYGPTRPGTRGHGIGPNRILYAAVETPRASEPRRRFVHRLRDAELEHLARGTTHLVTARAVPVSNVRALCAARSTAHVEGGLTASTRERENGITLCRAALEEADACLAAFHRARTWESRMSLADHARIALEAARLVAEDFELGVEVVVPAFSVLAPYAWDFVACFYAREAALLDRPADLPEDDALALEGLRL</sequence>